<protein>
    <submittedName>
        <fullName evidence="2">Uncharacterized protein</fullName>
    </submittedName>
</protein>
<evidence type="ECO:0000256" key="1">
    <source>
        <dbReference type="SAM" id="MobiDB-lite"/>
    </source>
</evidence>
<accession>A0AAD2JLL2</accession>
<feature type="region of interest" description="Disordered" evidence="1">
    <location>
        <begin position="155"/>
        <end position="177"/>
    </location>
</feature>
<proteinExistence type="predicted"/>
<reference evidence="2" key="1">
    <citation type="submission" date="2023-08" db="EMBL/GenBank/DDBJ databases">
        <authorList>
            <person name="Audoor S."/>
            <person name="Bilcke G."/>
        </authorList>
    </citation>
    <scope>NUCLEOTIDE SEQUENCE</scope>
</reference>
<sequence length="177" mass="20925">MNTQTNRSTNQINKVFDTISDSFCNLALLSMASNYIEKKETSENTYCINRSKRMKLWHQPSAHGCLKGRKRTKTCSKRAKLSFSEEVKVYEIPSRHEYSSQDKSRIWRGRKEIKMNAKRNHVEFYTEGEDWRKVVEEDDMYVDEETGQLIHPCWVDDDEEDSFDDEYSSDYEETASC</sequence>
<dbReference type="EMBL" id="CAKOGP040002091">
    <property type="protein sequence ID" value="CAJ1961939.1"/>
    <property type="molecule type" value="Genomic_DNA"/>
</dbReference>
<gene>
    <name evidence="2" type="ORF">CYCCA115_LOCUS19449</name>
</gene>
<evidence type="ECO:0000313" key="3">
    <source>
        <dbReference type="Proteomes" id="UP001295423"/>
    </source>
</evidence>
<dbReference type="AlphaFoldDB" id="A0AAD2JLL2"/>
<organism evidence="2 3">
    <name type="scientific">Cylindrotheca closterium</name>
    <dbReference type="NCBI Taxonomy" id="2856"/>
    <lineage>
        <taxon>Eukaryota</taxon>
        <taxon>Sar</taxon>
        <taxon>Stramenopiles</taxon>
        <taxon>Ochrophyta</taxon>
        <taxon>Bacillariophyta</taxon>
        <taxon>Bacillariophyceae</taxon>
        <taxon>Bacillariophycidae</taxon>
        <taxon>Bacillariales</taxon>
        <taxon>Bacillariaceae</taxon>
        <taxon>Cylindrotheca</taxon>
    </lineage>
</organism>
<name>A0AAD2JLL2_9STRA</name>
<evidence type="ECO:0000313" key="2">
    <source>
        <dbReference type="EMBL" id="CAJ1961939.1"/>
    </source>
</evidence>
<keyword evidence="3" id="KW-1185">Reference proteome</keyword>
<dbReference type="Proteomes" id="UP001295423">
    <property type="component" value="Unassembled WGS sequence"/>
</dbReference>
<comment type="caution">
    <text evidence="2">The sequence shown here is derived from an EMBL/GenBank/DDBJ whole genome shotgun (WGS) entry which is preliminary data.</text>
</comment>